<dbReference type="GO" id="GO:0016279">
    <property type="term" value="F:protein-lysine N-methyltransferase activity"/>
    <property type="evidence" value="ECO:0007669"/>
    <property type="project" value="UniProtKB-UniRule"/>
</dbReference>
<dbReference type="SUPFAM" id="SSF82199">
    <property type="entry name" value="SET domain"/>
    <property type="match status" value="1"/>
</dbReference>
<name>A0A7H9B8R4_ZYGMR</name>
<gene>
    <name evidence="3" type="ORF">HG535_0H02400</name>
</gene>
<dbReference type="EC" id="2.1.1.-" evidence="1"/>
<comment type="subcellular location">
    <subcellularLocation>
        <location evidence="1">Nucleus</location>
    </subcellularLocation>
</comment>
<evidence type="ECO:0000313" key="4">
    <source>
        <dbReference type="Proteomes" id="UP000509704"/>
    </source>
</evidence>
<dbReference type="EMBL" id="CP058611">
    <property type="protein sequence ID" value="QLG74913.1"/>
    <property type="molecule type" value="Genomic_DNA"/>
</dbReference>
<dbReference type="FunFam" id="3.90.1410.10:FF:000007">
    <property type="entry name" value="Ribosomal lysine N-methyltransferase 4"/>
    <property type="match status" value="1"/>
</dbReference>
<evidence type="ECO:0000256" key="1">
    <source>
        <dbReference type="PIRNR" id="PIRNR011771"/>
    </source>
</evidence>
<feature type="domain" description="SET" evidence="2">
    <location>
        <begin position="42"/>
        <end position="268"/>
    </location>
</feature>
<dbReference type="InterPro" id="IPR011383">
    <property type="entry name" value="N-lys_methylase_SETD6"/>
</dbReference>
<dbReference type="PANTHER" id="PTHR13271:SF34">
    <property type="entry name" value="N-LYSINE METHYLTRANSFERASE SETD6"/>
    <property type="match status" value="1"/>
</dbReference>
<dbReference type="AlphaFoldDB" id="A0A7H9B8R4"/>
<accession>A0A7H9B8R4</accession>
<dbReference type="GO" id="GO:0005634">
    <property type="term" value="C:nucleus"/>
    <property type="evidence" value="ECO:0007669"/>
    <property type="project" value="UniProtKB-SubCell"/>
</dbReference>
<keyword evidence="4" id="KW-1185">Reference proteome</keyword>
<dbReference type="InterPro" id="IPR050600">
    <property type="entry name" value="SETD3_SETD6_MTase"/>
</dbReference>
<dbReference type="RefSeq" id="XP_037146638.1">
    <property type="nucleotide sequence ID" value="XM_037290743.1"/>
</dbReference>
<evidence type="ECO:0000313" key="3">
    <source>
        <dbReference type="EMBL" id="QLG74913.1"/>
    </source>
</evidence>
<dbReference type="GeneID" id="59238716"/>
<reference evidence="3 4" key="1">
    <citation type="submission" date="2020-07" db="EMBL/GenBank/DDBJ databases">
        <title>The yeast mating-type switching endonuclease HO is a domesticated member of an unorthodox homing genetic element family.</title>
        <authorList>
            <person name="Coughlan A.Y."/>
            <person name="Lombardi L."/>
            <person name="Braun-Galleani S."/>
            <person name="Martos A.R."/>
            <person name="Galeote V."/>
            <person name="Bigey F."/>
            <person name="Dequin S."/>
            <person name="Byrne K.P."/>
            <person name="Wolfe K.H."/>
        </authorList>
    </citation>
    <scope>NUCLEOTIDE SEQUENCE [LARGE SCALE GENOMIC DNA]</scope>
    <source>
        <strain evidence="3 4">NRRL Y-6702</strain>
    </source>
</reference>
<keyword evidence="1" id="KW-0808">Transferase</keyword>
<dbReference type="Gene3D" id="3.90.1410.10">
    <property type="entry name" value="set domain protein methyltransferase, domain 1"/>
    <property type="match status" value="1"/>
</dbReference>
<dbReference type="KEGG" id="zmk:HG535_0H02400"/>
<keyword evidence="1" id="KW-0489">Methyltransferase</keyword>
<dbReference type="InterPro" id="IPR046341">
    <property type="entry name" value="SET_dom_sf"/>
</dbReference>
<keyword evidence="1" id="KW-0539">Nucleus</keyword>
<protein>
    <recommendedName>
        <fullName evidence="1">Ribosomal lysine N-methyltransferase 4</fullName>
        <ecNumber evidence="1">2.1.1.-</ecNumber>
    </recommendedName>
</protein>
<dbReference type="Pfam" id="PF00856">
    <property type="entry name" value="SET"/>
    <property type="match status" value="1"/>
</dbReference>
<dbReference type="Proteomes" id="UP000509704">
    <property type="component" value="Chromosome 8"/>
</dbReference>
<dbReference type="PANTHER" id="PTHR13271">
    <property type="entry name" value="UNCHARACTERIZED PUTATIVE METHYLTRANSFERASE"/>
    <property type="match status" value="1"/>
</dbReference>
<keyword evidence="1" id="KW-0949">S-adenosyl-L-methionine</keyword>
<dbReference type="InterPro" id="IPR001214">
    <property type="entry name" value="SET_dom"/>
</dbReference>
<dbReference type="PIRSF" id="PIRSF011771">
    <property type="entry name" value="RMS1_SET"/>
    <property type="match status" value="1"/>
</dbReference>
<comment type="similarity">
    <text evidence="1">Belongs to the class V-like SAM-binding methyltransferase superfamily. Histone-lysine methyltransferase family. SETD6 subfamily.</text>
</comment>
<organism evidence="3 4">
    <name type="scientific">Zygotorulaspora mrakii</name>
    <name type="common">Zygosaccharomyces mrakii</name>
    <dbReference type="NCBI Taxonomy" id="42260"/>
    <lineage>
        <taxon>Eukaryota</taxon>
        <taxon>Fungi</taxon>
        <taxon>Dikarya</taxon>
        <taxon>Ascomycota</taxon>
        <taxon>Saccharomycotina</taxon>
        <taxon>Saccharomycetes</taxon>
        <taxon>Saccharomycetales</taxon>
        <taxon>Saccharomycetaceae</taxon>
        <taxon>Zygotorulaspora</taxon>
    </lineage>
</organism>
<evidence type="ECO:0000259" key="2">
    <source>
        <dbReference type="Pfam" id="PF00856"/>
    </source>
</evidence>
<dbReference type="GO" id="GO:0032259">
    <property type="term" value="P:methylation"/>
    <property type="evidence" value="ECO:0007669"/>
    <property type="project" value="UniProtKB-KW"/>
</dbReference>
<proteinExistence type="inferred from homology"/>
<sequence>MKVKMDAFGEATTKFLQWLNEVGLVKISPKVSVEDRRKVNEGRCVVTTDNVQAKEILFEIPRGSILNVATSKLGETYPEIGKVLLEEMGHWEGLVLCLLYEMNALKEKSRWWDYFSILPERGCLQTLIYWPDEELELLRPSLIVDRVGKNDAREMFDRIKGYVTEFSGEFAEEIGGFTWEDFLYVASVIMSYSFDVENAITEDKELVEENQSSNVKNDGYMKSMIPLADTLNSDTKKCNANLTYDIENLKMSATAEIQKGAQVYNIYGDHPNAELLRRYGYVEWDGSKYDFAELPLSLILQKITQYFNVDAELIEALLDIMKERRQFFDLFEGEEVIVSSYDCYRDAQLPLEGVLLIQILCLFLQKSNAKTIKGLEREKELFMIAQKSIELLKSSRVTKKCLKLWEICVEARLSNYPTHAFREVCPDHESYCDIENLRQLMVDRVLQSEVESLQDCLFALDLDFRSVDDSTAFDSIQKRKRVQKKQKMVKKVKKQN</sequence>
<comment type="function">
    <text evidence="1">S-adenosyl-L-methionine-dependent protein-lysine N-methyltransferase that monomethylates 60S ribosomal protein L42.</text>
</comment>
<dbReference type="OrthoDB" id="341421at2759"/>